<dbReference type="PANTHER" id="PTHR10891">
    <property type="entry name" value="EF-HAND CALCIUM-BINDING DOMAIN CONTAINING PROTEIN"/>
    <property type="match status" value="1"/>
</dbReference>
<keyword evidence="1" id="KW-0479">Metal-binding</keyword>
<dbReference type="EMBL" id="JACGCM010001854">
    <property type="protein sequence ID" value="KAF6148144.1"/>
    <property type="molecule type" value="Genomic_DNA"/>
</dbReference>
<dbReference type="SMART" id="SM00054">
    <property type="entry name" value="EFh"/>
    <property type="match status" value="2"/>
</dbReference>
<dbReference type="OrthoDB" id="26525at2759"/>
<proteinExistence type="predicted"/>
<keyword evidence="4" id="KW-1133">Transmembrane helix</keyword>
<evidence type="ECO:0000313" key="7">
    <source>
        <dbReference type="Proteomes" id="UP000541444"/>
    </source>
</evidence>
<dbReference type="InterPro" id="IPR018247">
    <property type="entry name" value="EF_Hand_1_Ca_BS"/>
</dbReference>
<dbReference type="InterPro" id="IPR039647">
    <property type="entry name" value="EF_hand_pair_protein_CML-like"/>
</dbReference>
<dbReference type="InterPro" id="IPR011992">
    <property type="entry name" value="EF-hand-dom_pair"/>
</dbReference>
<evidence type="ECO:0000256" key="2">
    <source>
        <dbReference type="ARBA" id="ARBA00022737"/>
    </source>
</evidence>
<dbReference type="CDD" id="cd00051">
    <property type="entry name" value="EFh"/>
    <property type="match status" value="1"/>
</dbReference>
<dbReference type="InterPro" id="IPR002048">
    <property type="entry name" value="EF_hand_dom"/>
</dbReference>
<dbReference type="PROSITE" id="PS00018">
    <property type="entry name" value="EF_HAND_1"/>
    <property type="match status" value="2"/>
</dbReference>
<keyword evidence="2" id="KW-0677">Repeat</keyword>
<dbReference type="PROSITE" id="PS50222">
    <property type="entry name" value="EF_HAND_2"/>
    <property type="match status" value="2"/>
</dbReference>
<organism evidence="6 7">
    <name type="scientific">Kingdonia uniflora</name>
    <dbReference type="NCBI Taxonomy" id="39325"/>
    <lineage>
        <taxon>Eukaryota</taxon>
        <taxon>Viridiplantae</taxon>
        <taxon>Streptophyta</taxon>
        <taxon>Embryophyta</taxon>
        <taxon>Tracheophyta</taxon>
        <taxon>Spermatophyta</taxon>
        <taxon>Magnoliopsida</taxon>
        <taxon>Ranunculales</taxon>
        <taxon>Circaeasteraceae</taxon>
        <taxon>Kingdonia</taxon>
    </lineage>
</organism>
<dbReference type="Pfam" id="PF13499">
    <property type="entry name" value="EF-hand_7"/>
    <property type="match status" value="1"/>
</dbReference>
<feature type="domain" description="EF-hand" evidence="5">
    <location>
        <begin position="111"/>
        <end position="146"/>
    </location>
</feature>
<gene>
    <name evidence="6" type="ORF">GIB67_011919</name>
</gene>
<reference evidence="6 7" key="1">
    <citation type="journal article" date="2020" name="IScience">
        <title>Genome Sequencing of the Endangered Kingdonia uniflora (Circaeasteraceae, Ranunculales) Reveals Potential Mechanisms of Evolutionary Specialization.</title>
        <authorList>
            <person name="Sun Y."/>
            <person name="Deng T."/>
            <person name="Zhang A."/>
            <person name="Moore M.J."/>
            <person name="Landis J.B."/>
            <person name="Lin N."/>
            <person name="Zhang H."/>
            <person name="Zhang X."/>
            <person name="Huang J."/>
            <person name="Zhang X."/>
            <person name="Sun H."/>
            <person name="Wang H."/>
        </authorList>
    </citation>
    <scope>NUCLEOTIDE SEQUENCE [LARGE SCALE GENOMIC DNA]</scope>
    <source>
        <strain evidence="6">TB1705</strain>
        <tissue evidence="6">Leaf</tissue>
    </source>
</reference>
<evidence type="ECO:0000313" key="6">
    <source>
        <dbReference type="EMBL" id="KAF6148144.1"/>
    </source>
</evidence>
<dbReference type="AlphaFoldDB" id="A0A7J7M016"/>
<keyword evidence="3" id="KW-0106">Calcium</keyword>
<feature type="domain" description="EF-hand" evidence="5">
    <location>
        <begin position="149"/>
        <end position="183"/>
    </location>
</feature>
<accession>A0A7J7M016</accession>
<dbReference type="FunFam" id="1.10.238.10:FF:000003">
    <property type="entry name" value="Calmodulin A"/>
    <property type="match status" value="1"/>
</dbReference>
<protein>
    <recommendedName>
        <fullName evidence="5">EF-hand domain-containing protein</fullName>
    </recommendedName>
</protein>
<dbReference type="SUPFAM" id="SSF47473">
    <property type="entry name" value="EF-hand"/>
    <property type="match status" value="1"/>
</dbReference>
<evidence type="ECO:0000256" key="3">
    <source>
        <dbReference type="ARBA" id="ARBA00022837"/>
    </source>
</evidence>
<dbReference type="Gene3D" id="1.10.238.10">
    <property type="entry name" value="EF-hand"/>
    <property type="match status" value="1"/>
</dbReference>
<keyword evidence="4" id="KW-0472">Membrane</keyword>
<keyword evidence="7" id="KW-1185">Reference proteome</keyword>
<evidence type="ECO:0000256" key="1">
    <source>
        <dbReference type="ARBA" id="ARBA00022723"/>
    </source>
</evidence>
<dbReference type="GO" id="GO:0005509">
    <property type="term" value="F:calcium ion binding"/>
    <property type="evidence" value="ECO:0007669"/>
    <property type="project" value="InterPro"/>
</dbReference>
<dbReference type="Proteomes" id="UP000541444">
    <property type="component" value="Unassembled WGS sequence"/>
</dbReference>
<comment type="caution">
    <text evidence="6">The sequence shown here is derived from an EMBL/GenBank/DDBJ whole genome shotgun (WGS) entry which is preliminary data.</text>
</comment>
<name>A0A7J7M016_9MAGN</name>
<sequence>MEKTSSHTYSPSFSLADVLEFIFFHVIFNWVIKIQKYYRYFLVGRSKRKLAKSESFNHKVRVSEKQDDGKLEREDVEMVMEKLRIVCDPKCEKLQERLGLNEVSCMFDEEPSVEEVKEAFDVFDVNKDGFVDATELQRVLSSLGCREGSEMERCEKMIRTFDENEDGMIDFDEFVKLMERSFC</sequence>
<evidence type="ECO:0000256" key="4">
    <source>
        <dbReference type="SAM" id="Phobius"/>
    </source>
</evidence>
<keyword evidence="4" id="KW-0812">Transmembrane</keyword>
<evidence type="ECO:0000259" key="5">
    <source>
        <dbReference type="PROSITE" id="PS50222"/>
    </source>
</evidence>
<feature type="transmembrane region" description="Helical" evidence="4">
    <location>
        <begin position="12"/>
        <end position="32"/>
    </location>
</feature>